<dbReference type="Gene3D" id="3.40.50.620">
    <property type="entry name" value="HUPs"/>
    <property type="match status" value="1"/>
</dbReference>
<protein>
    <recommendedName>
        <fullName evidence="7">Electron transfer flavoprotein subunit alpha</fullName>
        <shortName evidence="7">Alpha-ETF</shortName>
    </recommendedName>
</protein>
<name>A0AAD1XL17_EUPCR</name>
<evidence type="ECO:0000256" key="8">
    <source>
        <dbReference type="PIRSR" id="PIRSR000089-1"/>
    </source>
</evidence>
<dbReference type="InterPro" id="IPR014729">
    <property type="entry name" value="Rossmann-like_a/b/a_fold"/>
</dbReference>
<dbReference type="InterPro" id="IPR018206">
    <property type="entry name" value="ETF_asu_C_CS"/>
</dbReference>
<dbReference type="AlphaFoldDB" id="A0AAD1XL17"/>
<evidence type="ECO:0000313" key="10">
    <source>
        <dbReference type="EMBL" id="CAI2374560.1"/>
    </source>
</evidence>
<comment type="similarity">
    <text evidence="2 7">Belongs to the ETF alpha-subunit/FixB family.</text>
</comment>
<evidence type="ECO:0000256" key="7">
    <source>
        <dbReference type="PIRNR" id="PIRNR000089"/>
    </source>
</evidence>
<dbReference type="SUPFAM" id="SSF52467">
    <property type="entry name" value="DHS-like NAD/FAD-binding domain"/>
    <property type="match status" value="1"/>
</dbReference>
<evidence type="ECO:0000259" key="9">
    <source>
        <dbReference type="SMART" id="SM00893"/>
    </source>
</evidence>
<feature type="domain" description="Electron transfer flavoprotein alpha/beta-subunit N-terminal" evidence="9">
    <location>
        <begin position="20"/>
        <end position="195"/>
    </location>
</feature>
<dbReference type="InterPro" id="IPR033947">
    <property type="entry name" value="ETF_alpha_N"/>
</dbReference>
<proteinExistence type="inferred from homology"/>
<feature type="binding site" evidence="8">
    <location>
        <position position="225"/>
    </location>
    <ligand>
        <name>FAD</name>
        <dbReference type="ChEBI" id="CHEBI:57692"/>
    </ligand>
</feature>
<keyword evidence="11" id="KW-1185">Reference proteome</keyword>
<dbReference type="GO" id="GO:0050660">
    <property type="term" value="F:flavin adenine dinucleotide binding"/>
    <property type="evidence" value="ECO:0007669"/>
    <property type="project" value="InterPro"/>
</dbReference>
<dbReference type="EMBL" id="CAMPGE010015974">
    <property type="protein sequence ID" value="CAI2374560.1"/>
    <property type="molecule type" value="Genomic_DNA"/>
</dbReference>
<dbReference type="InterPro" id="IPR001308">
    <property type="entry name" value="ETF_a/FixB"/>
</dbReference>
<dbReference type="CDD" id="cd01715">
    <property type="entry name" value="ETF_alpha"/>
    <property type="match status" value="1"/>
</dbReference>
<dbReference type="Proteomes" id="UP001295684">
    <property type="component" value="Unassembled WGS sequence"/>
</dbReference>
<keyword evidence="7" id="KW-0496">Mitochondrion</keyword>
<evidence type="ECO:0000256" key="4">
    <source>
        <dbReference type="ARBA" id="ARBA00022630"/>
    </source>
</evidence>
<dbReference type="InterPro" id="IPR029035">
    <property type="entry name" value="DHS-like_NAD/FAD-binding_dom"/>
</dbReference>
<dbReference type="FunFam" id="3.40.50.1220:FF:000001">
    <property type="entry name" value="Electron transfer flavoprotein, alpha subunit"/>
    <property type="match status" value="1"/>
</dbReference>
<dbReference type="Pfam" id="PF01012">
    <property type="entry name" value="ETF"/>
    <property type="match status" value="1"/>
</dbReference>
<dbReference type="GO" id="GO:0009055">
    <property type="term" value="F:electron transfer activity"/>
    <property type="evidence" value="ECO:0007669"/>
    <property type="project" value="InterPro"/>
</dbReference>
<keyword evidence="4 7" id="KW-0285">Flavoprotein</keyword>
<gene>
    <name evidence="10" type="ORF">ECRASSUSDP1_LOCUS15915</name>
</gene>
<dbReference type="SUPFAM" id="SSF52402">
    <property type="entry name" value="Adenine nucleotide alpha hydrolases-like"/>
    <property type="match status" value="1"/>
</dbReference>
<feature type="binding site" evidence="8">
    <location>
        <begin position="251"/>
        <end position="252"/>
    </location>
    <ligand>
        <name>FAD</name>
        <dbReference type="ChEBI" id="CHEBI:57692"/>
    </ligand>
</feature>
<accession>A0AAD1XL17</accession>
<dbReference type="InterPro" id="IPR014730">
    <property type="entry name" value="ETF_a/b_N"/>
</dbReference>
<feature type="binding site" evidence="8">
    <location>
        <begin position="265"/>
        <end position="269"/>
    </location>
    <ligand>
        <name>FAD</name>
        <dbReference type="ChEBI" id="CHEBI:57692"/>
    </ligand>
</feature>
<comment type="cofactor">
    <cofactor evidence="7 8">
        <name>FAD</name>
        <dbReference type="ChEBI" id="CHEBI:57692"/>
    </cofactor>
    <text evidence="7 8">Binds 1 FAD per dimer.</text>
</comment>
<organism evidence="10 11">
    <name type="scientific">Euplotes crassus</name>
    <dbReference type="NCBI Taxonomy" id="5936"/>
    <lineage>
        <taxon>Eukaryota</taxon>
        <taxon>Sar</taxon>
        <taxon>Alveolata</taxon>
        <taxon>Ciliophora</taxon>
        <taxon>Intramacronucleata</taxon>
        <taxon>Spirotrichea</taxon>
        <taxon>Hypotrichia</taxon>
        <taxon>Euplotida</taxon>
        <taxon>Euplotidae</taxon>
        <taxon>Moneuplotes</taxon>
    </lineage>
</organism>
<keyword evidence="3 7" id="KW-0813">Transport</keyword>
<evidence type="ECO:0000256" key="3">
    <source>
        <dbReference type="ARBA" id="ARBA00022448"/>
    </source>
</evidence>
<dbReference type="Pfam" id="PF00766">
    <property type="entry name" value="ETF_alpha"/>
    <property type="match status" value="1"/>
</dbReference>
<dbReference type="InterPro" id="IPR014731">
    <property type="entry name" value="ETF_asu_C"/>
</dbReference>
<comment type="subcellular location">
    <subcellularLocation>
        <location evidence="1 7">Mitochondrion matrix</location>
    </subcellularLocation>
</comment>
<keyword evidence="5 7" id="KW-0274">FAD</keyword>
<dbReference type="PANTHER" id="PTHR43153:SF1">
    <property type="entry name" value="ELECTRON TRANSFER FLAVOPROTEIN SUBUNIT ALPHA, MITOCHONDRIAL"/>
    <property type="match status" value="1"/>
</dbReference>
<dbReference type="PIRSF" id="PIRSF000089">
    <property type="entry name" value="Electra_flavoP_a"/>
    <property type="match status" value="1"/>
</dbReference>
<evidence type="ECO:0000256" key="2">
    <source>
        <dbReference type="ARBA" id="ARBA00005817"/>
    </source>
</evidence>
<sequence length="335" mass="35785">MLANHCRRAIYNNVRRSFSSLVVAEQFEGKLADNVTNVVGAASQFGEDVHVLLHGKDPESQLDGLSKISGISKVILAKHDDLENPTATDLANVAQKALTDGGYKRLLTPSTNFGKDFLPRIAGKIDSQPITDVIKIESENVFQRPVYSGNLVSTVESSDDIKLITVRSTNFDTSPEGELSAPTEHLDVSDCVGTSGYTYEFVENIVEKSDRPELTSASVVVSGGRGMKNGENFSMLYELADVLGDGAVGASRAAVDAGFVPNELQVGQTGKVVAPNLYIAVGISGAIQHLAGMKDSKTIVAINKDPEAPIFEIASYGLVGDLFTVVPELTKKLQK</sequence>
<reference evidence="10" key="1">
    <citation type="submission" date="2023-07" db="EMBL/GenBank/DDBJ databases">
        <authorList>
            <consortium name="AG Swart"/>
            <person name="Singh M."/>
            <person name="Singh A."/>
            <person name="Seah K."/>
            <person name="Emmerich C."/>
        </authorList>
    </citation>
    <scope>NUCLEOTIDE SEQUENCE</scope>
    <source>
        <strain evidence="10">DP1</strain>
    </source>
</reference>
<dbReference type="SMART" id="SM00893">
    <property type="entry name" value="ETF"/>
    <property type="match status" value="1"/>
</dbReference>
<evidence type="ECO:0000313" key="11">
    <source>
        <dbReference type="Proteomes" id="UP001295684"/>
    </source>
</evidence>
<dbReference type="GO" id="GO:0005759">
    <property type="term" value="C:mitochondrial matrix"/>
    <property type="evidence" value="ECO:0007669"/>
    <property type="project" value="UniProtKB-SubCell"/>
</dbReference>
<dbReference type="Gene3D" id="3.40.50.1220">
    <property type="entry name" value="TPP-binding domain"/>
    <property type="match status" value="1"/>
</dbReference>
<evidence type="ECO:0000256" key="6">
    <source>
        <dbReference type="ARBA" id="ARBA00022982"/>
    </source>
</evidence>
<evidence type="ECO:0000256" key="5">
    <source>
        <dbReference type="ARBA" id="ARBA00022827"/>
    </source>
</evidence>
<feature type="binding site" evidence="8">
    <location>
        <begin position="282"/>
        <end position="289"/>
    </location>
    <ligand>
        <name>FAD</name>
        <dbReference type="ChEBI" id="CHEBI:57692"/>
    </ligand>
</feature>
<dbReference type="PANTHER" id="PTHR43153">
    <property type="entry name" value="ELECTRON TRANSFER FLAVOPROTEIN ALPHA"/>
    <property type="match status" value="1"/>
</dbReference>
<keyword evidence="6 7" id="KW-0249">Electron transport</keyword>
<feature type="binding site" evidence="8">
    <location>
        <position position="303"/>
    </location>
    <ligand>
        <name>FAD</name>
        <dbReference type="ChEBI" id="CHEBI:57692"/>
    </ligand>
</feature>
<comment type="function">
    <text evidence="7">The electron transfer flavoprotein serves as a specific electron acceptor for several dehydrogenases, including five acyl-CoA dehydrogenases, glutaryl-CoA and sarcosine dehydrogenase. It transfers the electrons to the main mitochondrial respiratory chain via ETF-ubiquinone oxidoreductase (ETF dehydrogenase).</text>
</comment>
<comment type="subunit">
    <text evidence="7">Heterodimer of an alpha and a beta subunit.</text>
</comment>
<evidence type="ECO:0000256" key="1">
    <source>
        <dbReference type="ARBA" id="ARBA00004305"/>
    </source>
</evidence>
<dbReference type="GO" id="GO:0033539">
    <property type="term" value="P:fatty acid beta-oxidation using acyl-CoA dehydrogenase"/>
    <property type="evidence" value="ECO:0007669"/>
    <property type="project" value="TreeGrafter"/>
</dbReference>
<dbReference type="PROSITE" id="PS00696">
    <property type="entry name" value="ETF_ALPHA"/>
    <property type="match status" value="1"/>
</dbReference>
<comment type="caution">
    <text evidence="10">The sequence shown here is derived from an EMBL/GenBank/DDBJ whole genome shotgun (WGS) entry which is preliminary data.</text>
</comment>